<feature type="region of interest" description="Disordered" evidence="1">
    <location>
        <begin position="132"/>
        <end position="151"/>
    </location>
</feature>
<protein>
    <recommendedName>
        <fullName evidence="5">Lipoprotein</fullName>
    </recommendedName>
</protein>
<feature type="chain" id="PRO_5038558881" description="Lipoprotein" evidence="2">
    <location>
        <begin position="29"/>
        <end position="259"/>
    </location>
</feature>
<evidence type="ECO:0000256" key="1">
    <source>
        <dbReference type="SAM" id="MobiDB-lite"/>
    </source>
</evidence>
<name>A0A6I6N8T1_9ACTN</name>
<keyword evidence="4" id="KW-1185">Reference proteome</keyword>
<gene>
    <name evidence="3" type="ORF">GQF42_44535</name>
</gene>
<keyword evidence="2" id="KW-0732">Signal</keyword>
<reference evidence="3 4" key="1">
    <citation type="submission" date="2019-12" db="EMBL/GenBank/DDBJ databases">
        <title>Streptomyces sp. strain T44 isolated from rhizosphere soil of Broussonetia papyrifera.</title>
        <authorList>
            <person name="Mo P."/>
        </authorList>
    </citation>
    <scope>NUCLEOTIDE SEQUENCE [LARGE SCALE GENOMIC DNA]</scope>
    <source>
        <strain evidence="3 4">T44</strain>
    </source>
</reference>
<sequence>MRAFARRAGGSKSVWGSLAVLVLFAVSACSTTPDRAVSDRQLRKLGESDQAVRARERAEERLRGVARAYADRTPLSLGLVVVHDVCVPGSGPGWFFQQKTDDYKVVCSMNITAYYGADPRHMGDTLDGILTAGDHDRSGPTGSGSPIPFTHDDHGKRLVAYYRGHGPNPQGPQAPEPTRLTVSGQTLTWDTTRGGGAPRQLVEEPYAGLVDDPPVSRVVRDPKTVTVAAIRKQYGLVFKLELPYSDYYGVLKNGRTRTE</sequence>
<feature type="signal peptide" evidence="2">
    <location>
        <begin position="1"/>
        <end position="28"/>
    </location>
</feature>
<dbReference type="AlphaFoldDB" id="A0A6I6N8T1"/>
<evidence type="ECO:0000313" key="4">
    <source>
        <dbReference type="Proteomes" id="UP000436138"/>
    </source>
</evidence>
<dbReference type="KEGG" id="sbro:GQF42_44535"/>
<evidence type="ECO:0000313" key="3">
    <source>
        <dbReference type="EMBL" id="QHA09303.1"/>
    </source>
</evidence>
<dbReference type="EMBL" id="CP047020">
    <property type="protein sequence ID" value="QHA09303.1"/>
    <property type="molecule type" value="Genomic_DNA"/>
</dbReference>
<evidence type="ECO:0008006" key="5">
    <source>
        <dbReference type="Google" id="ProtNLM"/>
    </source>
</evidence>
<evidence type="ECO:0000256" key="2">
    <source>
        <dbReference type="SAM" id="SignalP"/>
    </source>
</evidence>
<accession>A0A6I6N8T1</accession>
<organism evidence="3 4">
    <name type="scientific">Streptomyces broussonetiae</name>
    <dbReference type="NCBI Taxonomy" id="2686304"/>
    <lineage>
        <taxon>Bacteria</taxon>
        <taxon>Bacillati</taxon>
        <taxon>Actinomycetota</taxon>
        <taxon>Actinomycetes</taxon>
        <taxon>Kitasatosporales</taxon>
        <taxon>Streptomycetaceae</taxon>
        <taxon>Streptomyces</taxon>
    </lineage>
</organism>
<proteinExistence type="predicted"/>
<dbReference type="RefSeq" id="WP_158929565.1">
    <property type="nucleotide sequence ID" value="NZ_CP047020.1"/>
</dbReference>
<dbReference type="PROSITE" id="PS51257">
    <property type="entry name" value="PROKAR_LIPOPROTEIN"/>
    <property type="match status" value="1"/>
</dbReference>
<dbReference type="Proteomes" id="UP000436138">
    <property type="component" value="Chromosome"/>
</dbReference>